<keyword evidence="1 4" id="KW-0808">Transferase</keyword>
<dbReference type="EMBL" id="UOFL01000010">
    <property type="protein sequence ID" value="VAW71117.1"/>
    <property type="molecule type" value="Genomic_DNA"/>
</dbReference>
<dbReference type="GO" id="GO:0016779">
    <property type="term" value="F:nucleotidyltransferase activity"/>
    <property type="evidence" value="ECO:0007669"/>
    <property type="project" value="UniProtKB-KW"/>
</dbReference>
<reference evidence="4" key="1">
    <citation type="submission" date="2018-06" db="EMBL/GenBank/DDBJ databases">
        <authorList>
            <person name="Zhirakovskaya E."/>
        </authorList>
    </citation>
    <scope>NUCLEOTIDE SEQUENCE</scope>
</reference>
<protein>
    <submittedName>
        <fullName evidence="4">Sugar nucleotidyltransferase</fullName>
    </submittedName>
</protein>
<gene>
    <name evidence="4" type="ORF">MNBD_GAMMA12-1270</name>
</gene>
<dbReference type="PANTHER" id="PTHR43584:SF8">
    <property type="entry name" value="N-ACETYLMURAMATE ALPHA-1-PHOSPHATE URIDYLYLTRANSFERASE"/>
    <property type="match status" value="1"/>
</dbReference>
<dbReference type="Pfam" id="PF12804">
    <property type="entry name" value="NTP_transf_3"/>
    <property type="match status" value="1"/>
</dbReference>
<dbReference type="Gene3D" id="3.90.550.10">
    <property type="entry name" value="Spore Coat Polysaccharide Biosynthesis Protein SpsA, Chain A"/>
    <property type="match status" value="1"/>
</dbReference>
<evidence type="ECO:0000259" key="3">
    <source>
        <dbReference type="Pfam" id="PF12804"/>
    </source>
</evidence>
<dbReference type="PANTHER" id="PTHR43584">
    <property type="entry name" value="NUCLEOTIDYL TRANSFERASE"/>
    <property type="match status" value="1"/>
</dbReference>
<evidence type="ECO:0000313" key="4">
    <source>
        <dbReference type="EMBL" id="VAW71117.1"/>
    </source>
</evidence>
<dbReference type="SUPFAM" id="SSF53448">
    <property type="entry name" value="Nucleotide-diphospho-sugar transferases"/>
    <property type="match status" value="1"/>
</dbReference>
<dbReference type="CDD" id="cd02523">
    <property type="entry name" value="PC_cytidylyltransferase"/>
    <property type="match status" value="1"/>
</dbReference>
<keyword evidence="2" id="KW-0548">Nucleotidyltransferase</keyword>
<organism evidence="4">
    <name type="scientific">hydrothermal vent metagenome</name>
    <dbReference type="NCBI Taxonomy" id="652676"/>
    <lineage>
        <taxon>unclassified sequences</taxon>
        <taxon>metagenomes</taxon>
        <taxon>ecological metagenomes</taxon>
    </lineage>
</organism>
<sequence>MKVIILAAGQGIRLRPYTDNKPKCMVMLAGKALLHWQLMTLRSLGLQDITVVGGYLSTQLDAPDTKLILNPNYANSNMVSTLFCARELFTPGEDLLICYGDIVYQRNVLQSVIACESELCLAADRQWQKLWSLRMENPLDDAETFQLGPHNKVLELGKKPHSYDDVQAQYMGLIKIRGDCVEKFDVAYHNLDRDGLYDSKDFDNMYMTSFIQHLIDNEWDVSAALVNSGWLEVDTADELEHYNQLIKQGDLSSLFDLDKINAA</sequence>
<dbReference type="InterPro" id="IPR025877">
    <property type="entry name" value="MobA-like_NTP_Trfase"/>
</dbReference>
<proteinExistence type="predicted"/>
<name>A0A3B0Y6F5_9ZZZZ</name>
<feature type="domain" description="MobA-like NTP transferase" evidence="3">
    <location>
        <begin position="3"/>
        <end position="115"/>
    </location>
</feature>
<dbReference type="InterPro" id="IPR029044">
    <property type="entry name" value="Nucleotide-diphossugar_trans"/>
</dbReference>
<dbReference type="AlphaFoldDB" id="A0A3B0Y6F5"/>
<evidence type="ECO:0000256" key="2">
    <source>
        <dbReference type="ARBA" id="ARBA00022695"/>
    </source>
</evidence>
<accession>A0A3B0Y6F5</accession>
<dbReference type="InterPro" id="IPR050065">
    <property type="entry name" value="GlmU-like"/>
</dbReference>
<evidence type="ECO:0000256" key="1">
    <source>
        <dbReference type="ARBA" id="ARBA00022679"/>
    </source>
</evidence>